<accession>A0A508TVS5</accession>
<dbReference type="EMBL" id="CAADFC020000031">
    <property type="protein sequence ID" value="VIO78795.1"/>
    <property type="molecule type" value="Genomic_DNA"/>
</dbReference>
<dbReference type="Proteomes" id="UP000328092">
    <property type="component" value="Unassembled WGS sequence"/>
</dbReference>
<sequence>MAAKIAASNDHCASKELTKSSTAPWICPAGLTY</sequence>
<name>A0A508TVS5_9BRAD</name>
<keyword evidence="2" id="KW-1185">Reference proteome</keyword>
<protein>
    <submittedName>
        <fullName evidence="1">Uncharacterized protein</fullName>
    </submittedName>
</protein>
<evidence type="ECO:0000313" key="1">
    <source>
        <dbReference type="EMBL" id="VIO78795.1"/>
    </source>
</evidence>
<dbReference type="AlphaFoldDB" id="A0A508TVS5"/>
<evidence type="ECO:0000313" key="2">
    <source>
        <dbReference type="Proteomes" id="UP000328092"/>
    </source>
</evidence>
<reference evidence="1" key="1">
    <citation type="submission" date="2019-02" db="EMBL/GenBank/DDBJ databases">
        <authorList>
            <person name="Pothier F.J."/>
        </authorList>
    </citation>
    <scope>NUCLEOTIDE SEQUENCE</scope>
    <source>
        <strain evidence="1">CI-1B</strain>
    </source>
</reference>
<comment type="caution">
    <text evidence="1">The sequence shown here is derived from an EMBL/GenBank/DDBJ whole genome shotgun (WGS) entry which is preliminary data.</text>
</comment>
<proteinExistence type="predicted"/>
<organism evidence="1 2">
    <name type="scientific">Bradyrhizobium ivorense</name>
    <dbReference type="NCBI Taxonomy" id="2511166"/>
    <lineage>
        <taxon>Bacteria</taxon>
        <taxon>Pseudomonadati</taxon>
        <taxon>Pseudomonadota</taxon>
        <taxon>Alphaproteobacteria</taxon>
        <taxon>Hyphomicrobiales</taxon>
        <taxon>Nitrobacteraceae</taxon>
        <taxon>Bradyrhizobium</taxon>
    </lineage>
</organism>
<gene>
    <name evidence="1" type="ORF">CI1B_74690</name>
</gene>